<sequence>MFEPVISVAISDAVLAFSSLFGVFLMAQFRSFEPGRRLPATVALLAFGLVAAAAGLGTLRYGFSAIWTEPHQMLYQAANYLSPSLLATAIAATVWNWPLRKQDWGSILLGLMACFELMRRLEWLDAWHLVLSAAALLLMTAAIITRGERKPTFTAFALTGVCAYFIGGLVIGTEGKLAGFLRMDLFHYLLALGNLCIASGFFHYLRGKSN</sequence>
<protein>
    <submittedName>
        <fullName evidence="2">Uncharacterized protein</fullName>
    </submittedName>
</protein>
<proteinExistence type="predicted"/>
<feature type="transmembrane region" description="Helical" evidence="1">
    <location>
        <begin position="77"/>
        <end position="97"/>
    </location>
</feature>
<keyword evidence="1" id="KW-1133">Transmembrane helix</keyword>
<keyword evidence="1" id="KW-0472">Membrane</keyword>
<feature type="transmembrane region" description="Helical" evidence="1">
    <location>
        <begin position="185"/>
        <end position="205"/>
    </location>
</feature>
<name>A0ABP8V732_9GAMM</name>
<comment type="caution">
    <text evidence="2">The sequence shown here is derived from an EMBL/GenBank/DDBJ whole genome shotgun (WGS) entry which is preliminary data.</text>
</comment>
<evidence type="ECO:0000313" key="3">
    <source>
        <dbReference type="Proteomes" id="UP001500604"/>
    </source>
</evidence>
<accession>A0ABP8V732</accession>
<reference evidence="3" key="1">
    <citation type="journal article" date="2019" name="Int. J. Syst. Evol. Microbiol.">
        <title>The Global Catalogue of Microorganisms (GCM) 10K type strain sequencing project: providing services to taxonomists for standard genome sequencing and annotation.</title>
        <authorList>
            <consortium name="The Broad Institute Genomics Platform"/>
            <consortium name="The Broad Institute Genome Sequencing Center for Infectious Disease"/>
            <person name="Wu L."/>
            <person name="Ma J."/>
        </authorList>
    </citation>
    <scope>NUCLEOTIDE SEQUENCE [LARGE SCALE GENOMIC DNA]</scope>
    <source>
        <strain evidence="3">JCM 17805</strain>
    </source>
</reference>
<gene>
    <name evidence="2" type="ORF">GCM10023116_35070</name>
</gene>
<feature type="transmembrane region" description="Helical" evidence="1">
    <location>
        <begin position="152"/>
        <end position="173"/>
    </location>
</feature>
<feature type="transmembrane region" description="Helical" evidence="1">
    <location>
        <begin position="6"/>
        <end position="26"/>
    </location>
</feature>
<dbReference type="EMBL" id="BAABFL010000443">
    <property type="protein sequence ID" value="GAA4651224.1"/>
    <property type="molecule type" value="Genomic_DNA"/>
</dbReference>
<dbReference type="RefSeq" id="WP_345197574.1">
    <property type="nucleotide sequence ID" value="NZ_BAABFL010000443.1"/>
</dbReference>
<organism evidence="2 3">
    <name type="scientific">Kistimonas scapharcae</name>
    <dbReference type="NCBI Taxonomy" id="1036133"/>
    <lineage>
        <taxon>Bacteria</taxon>
        <taxon>Pseudomonadati</taxon>
        <taxon>Pseudomonadota</taxon>
        <taxon>Gammaproteobacteria</taxon>
        <taxon>Oceanospirillales</taxon>
        <taxon>Endozoicomonadaceae</taxon>
        <taxon>Kistimonas</taxon>
    </lineage>
</organism>
<feature type="transmembrane region" description="Helical" evidence="1">
    <location>
        <begin position="127"/>
        <end position="145"/>
    </location>
</feature>
<evidence type="ECO:0000256" key="1">
    <source>
        <dbReference type="SAM" id="Phobius"/>
    </source>
</evidence>
<feature type="transmembrane region" description="Helical" evidence="1">
    <location>
        <begin position="38"/>
        <end position="57"/>
    </location>
</feature>
<evidence type="ECO:0000313" key="2">
    <source>
        <dbReference type="EMBL" id="GAA4651224.1"/>
    </source>
</evidence>
<keyword evidence="1" id="KW-0812">Transmembrane</keyword>
<keyword evidence="3" id="KW-1185">Reference proteome</keyword>
<dbReference type="Proteomes" id="UP001500604">
    <property type="component" value="Unassembled WGS sequence"/>
</dbReference>